<protein>
    <recommendedName>
        <fullName evidence="3">Phospho-2-dehydro-3-deoxyheptonate aldolase</fullName>
        <ecNumber evidence="3">2.5.1.54</ecNumber>
    </recommendedName>
</protein>
<dbReference type="EMBL" id="CP089983">
    <property type="protein sequence ID" value="WXB07340.1"/>
    <property type="molecule type" value="Genomic_DNA"/>
</dbReference>
<dbReference type="NCBIfam" id="TIGR01358">
    <property type="entry name" value="DAHP_synth_II"/>
    <property type="match status" value="1"/>
</dbReference>
<evidence type="ECO:0000313" key="5">
    <source>
        <dbReference type="EMBL" id="WXB07340.1"/>
    </source>
</evidence>
<dbReference type="Proteomes" id="UP001374803">
    <property type="component" value="Chromosome"/>
</dbReference>
<accession>A0ABZ2L994</accession>
<sequence length="451" mass="50609">MDSVDTPQWSPESWRDKPAAQQPVYDEPNKLELVLSELERLPPLVTSGEVLALKRSLAQAQDGKAFLLQGGDCAEQFDDCTSGHISNDLKVLLQMNLVLVHGLKQPVVRIGRIAGQYAKPRSTDLETRQGVSLPSYRGDFVNGPEFTAEARRPDPQRMLRGHAHSAMTMNFVRSLLDGGFADAHHPEYWDLQWMNCSPMQAEYRRLVQAIGDSMRFVEALSGDRAGGARPEFYTSHEALVLQYEQTQTRHVPRQEGWFNLSTHFPWIGMRTAHVDGAHVEYCRGVRNPIAVKVGPGTESDQLKRLIAILNPTNEPGRLTLIHRMGEGNIEYHLPPLIAAVRQEGARVLWCCDAMHGNTETLGNGVKTRRFENIRTELERAFDVHAACGSRLGGVHLEMTGENVTECLGGARNLREEDLARRYRTQVDPRLNCEQALELAMLIVRKHSRDAS</sequence>
<dbReference type="InterPro" id="IPR002480">
    <property type="entry name" value="DAHP_synth_2"/>
</dbReference>
<proteinExistence type="inferred from homology"/>
<dbReference type="Pfam" id="PF01474">
    <property type="entry name" value="DAHP_synth_2"/>
    <property type="match status" value="1"/>
</dbReference>
<evidence type="ECO:0000256" key="4">
    <source>
        <dbReference type="SAM" id="MobiDB-lite"/>
    </source>
</evidence>
<dbReference type="GO" id="GO:0003849">
    <property type="term" value="F:3-deoxy-7-phosphoheptulonate synthase activity"/>
    <property type="evidence" value="ECO:0007669"/>
    <property type="project" value="UniProtKB-EC"/>
</dbReference>
<evidence type="ECO:0000256" key="2">
    <source>
        <dbReference type="ARBA" id="ARBA00022679"/>
    </source>
</evidence>
<dbReference type="PANTHER" id="PTHR21337:SF0">
    <property type="entry name" value="PHOSPHO-2-DEHYDRO-3-DEOXYHEPTONATE ALDOLASE"/>
    <property type="match status" value="1"/>
</dbReference>
<comment type="similarity">
    <text evidence="1 3">Belongs to the class-II DAHP synthase family.</text>
</comment>
<dbReference type="EC" id="2.5.1.54" evidence="3"/>
<gene>
    <name evidence="5" type="ORF">LVJ94_08840</name>
</gene>
<dbReference type="PANTHER" id="PTHR21337">
    <property type="entry name" value="PHOSPHO-2-DEHYDRO-3-DEOXYHEPTONATE ALDOLASE 1, 2"/>
    <property type="match status" value="1"/>
</dbReference>
<dbReference type="SUPFAM" id="SSF51569">
    <property type="entry name" value="Aldolase"/>
    <property type="match status" value="1"/>
</dbReference>
<reference evidence="5" key="1">
    <citation type="submission" date="2021-12" db="EMBL/GenBank/DDBJ databases">
        <title>Discovery of the Pendulisporaceae a myxobacterial family with distinct sporulation behavior and unique specialized metabolism.</title>
        <authorList>
            <person name="Garcia R."/>
            <person name="Popoff A."/>
            <person name="Bader C.D."/>
            <person name="Loehr J."/>
            <person name="Walesch S."/>
            <person name="Walt C."/>
            <person name="Boldt J."/>
            <person name="Bunk B."/>
            <person name="Haeckl F.J.F.P.J."/>
            <person name="Gunesch A.P."/>
            <person name="Birkelbach J."/>
            <person name="Nuebel U."/>
            <person name="Pietschmann T."/>
            <person name="Bach T."/>
            <person name="Mueller R."/>
        </authorList>
    </citation>
    <scope>NUCLEOTIDE SEQUENCE</scope>
    <source>
        <strain evidence="5">MSr11367</strain>
    </source>
</reference>
<comment type="pathway">
    <text evidence="3">Metabolic intermediate biosynthesis; chorismate biosynthesis; chorismate from D-erythrose 4-phosphate and phosphoenolpyruvate: step 1/7.</text>
</comment>
<dbReference type="RefSeq" id="WP_394837000.1">
    <property type="nucleotide sequence ID" value="NZ_CP089929.1"/>
</dbReference>
<feature type="compositionally biased region" description="Polar residues" evidence="4">
    <location>
        <begin position="1"/>
        <end position="11"/>
    </location>
</feature>
<evidence type="ECO:0000256" key="3">
    <source>
        <dbReference type="RuleBase" id="RU363071"/>
    </source>
</evidence>
<keyword evidence="6" id="KW-1185">Reference proteome</keyword>
<feature type="region of interest" description="Disordered" evidence="4">
    <location>
        <begin position="1"/>
        <end position="22"/>
    </location>
</feature>
<keyword evidence="3" id="KW-0057">Aromatic amino acid biosynthesis</keyword>
<dbReference type="InterPro" id="IPR013785">
    <property type="entry name" value="Aldolase_TIM"/>
</dbReference>
<organism evidence="5 6">
    <name type="scientific">Pendulispora rubella</name>
    <dbReference type="NCBI Taxonomy" id="2741070"/>
    <lineage>
        <taxon>Bacteria</taxon>
        <taxon>Pseudomonadati</taxon>
        <taxon>Myxococcota</taxon>
        <taxon>Myxococcia</taxon>
        <taxon>Myxococcales</taxon>
        <taxon>Sorangiineae</taxon>
        <taxon>Pendulisporaceae</taxon>
        <taxon>Pendulispora</taxon>
    </lineage>
</organism>
<dbReference type="Gene3D" id="3.20.20.70">
    <property type="entry name" value="Aldolase class I"/>
    <property type="match status" value="2"/>
</dbReference>
<name>A0ABZ2L994_9BACT</name>
<evidence type="ECO:0000256" key="1">
    <source>
        <dbReference type="ARBA" id="ARBA00008911"/>
    </source>
</evidence>
<comment type="catalytic activity">
    <reaction evidence="3">
        <text>D-erythrose 4-phosphate + phosphoenolpyruvate + H2O = 7-phospho-2-dehydro-3-deoxy-D-arabino-heptonate + phosphate</text>
        <dbReference type="Rhea" id="RHEA:14717"/>
        <dbReference type="ChEBI" id="CHEBI:15377"/>
        <dbReference type="ChEBI" id="CHEBI:16897"/>
        <dbReference type="ChEBI" id="CHEBI:43474"/>
        <dbReference type="ChEBI" id="CHEBI:58394"/>
        <dbReference type="ChEBI" id="CHEBI:58702"/>
        <dbReference type="EC" id="2.5.1.54"/>
    </reaction>
</comment>
<evidence type="ECO:0000313" key="6">
    <source>
        <dbReference type="Proteomes" id="UP001374803"/>
    </source>
</evidence>
<keyword evidence="2 3" id="KW-0808">Transferase</keyword>
<keyword evidence="3" id="KW-0028">Amino-acid biosynthesis</keyword>